<keyword evidence="2" id="KW-1185">Reference proteome</keyword>
<dbReference type="EMBL" id="SMLD01000088">
    <property type="protein sequence ID" value="TDE42056.1"/>
    <property type="molecule type" value="Genomic_DNA"/>
</dbReference>
<evidence type="ECO:0000313" key="2">
    <source>
        <dbReference type="Proteomes" id="UP000295136"/>
    </source>
</evidence>
<evidence type="ECO:0000313" key="1">
    <source>
        <dbReference type="EMBL" id="TDE42056.1"/>
    </source>
</evidence>
<organism evidence="1 2">
    <name type="scientific">Nonomuraea mesophila</name>
    <dbReference type="NCBI Taxonomy" id="2530382"/>
    <lineage>
        <taxon>Bacteria</taxon>
        <taxon>Bacillati</taxon>
        <taxon>Actinomycetota</taxon>
        <taxon>Actinomycetes</taxon>
        <taxon>Streptosporangiales</taxon>
        <taxon>Streptosporangiaceae</taxon>
        <taxon>Nonomuraea</taxon>
    </lineage>
</organism>
<sequence length="116" mass="12329">MYPGMMRDAVFNVKEWSGYVSVKKTGSFGKSKIDKYVLNNLRLKIETSLTFSSLLGSPSISWPPGVGVSGGSDTGTLSFDAEHGPGNQGLRRLSGHESVVDALAVATFVTVHRAPA</sequence>
<reference evidence="1 2" key="1">
    <citation type="submission" date="2019-03" db="EMBL/GenBank/DDBJ databases">
        <title>Draft genome sequences of novel Actinobacteria.</title>
        <authorList>
            <person name="Sahin N."/>
            <person name="Ay H."/>
            <person name="Saygin H."/>
        </authorList>
    </citation>
    <scope>NUCLEOTIDE SEQUENCE [LARGE SCALE GENOMIC DNA]</scope>
    <source>
        <strain evidence="1 2">6K102</strain>
    </source>
</reference>
<accession>A0A4R5F3P2</accession>
<comment type="caution">
    <text evidence="1">The sequence shown here is derived from an EMBL/GenBank/DDBJ whole genome shotgun (WGS) entry which is preliminary data.</text>
</comment>
<name>A0A4R5F3P2_9ACTN</name>
<dbReference type="Proteomes" id="UP000295136">
    <property type="component" value="Unassembled WGS sequence"/>
</dbReference>
<dbReference type="AlphaFoldDB" id="A0A4R5F3P2"/>
<proteinExistence type="predicted"/>
<dbReference type="RefSeq" id="WP_132634486.1">
    <property type="nucleotide sequence ID" value="NZ_SMLD01000088.1"/>
</dbReference>
<protein>
    <submittedName>
        <fullName evidence="1">Uncharacterized protein</fullName>
    </submittedName>
</protein>
<gene>
    <name evidence="1" type="ORF">E1295_28480</name>
</gene>